<accession>A0A921L649</accession>
<dbReference type="PIRSF" id="PIRSF003078">
    <property type="entry name" value="GidB"/>
    <property type="match status" value="1"/>
</dbReference>
<reference evidence="7" key="2">
    <citation type="submission" date="2021-09" db="EMBL/GenBank/DDBJ databases">
        <authorList>
            <person name="Gilroy R."/>
        </authorList>
    </citation>
    <scope>NUCLEOTIDE SEQUENCE</scope>
    <source>
        <strain evidence="7">9794</strain>
    </source>
</reference>
<keyword evidence="2 6" id="KW-0698">rRNA processing</keyword>
<feature type="binding site" evidence="6">
    <location>
        <position position="71"/>
    </location>
    <ligand>
        <name>S-adenosyl-L-methionine</name>
        <dbReference type="ChEBI" id="CHEBI:59789"/>
    </ligand>
</feature>
<name>A0A921L649_9BACT</name>
<comment type="similarity">
    <text evidence="6">Belongs to the methyltransferase superfamily. RNA methyltransferase RsmG family.</text>
</comment>
<dbReference type="Pfam" id="PF02527">
    <property type="entry name" value="GidB"/>
    <property type="match status" value="1"/>
</dbReference>
<feature type="binding site" evidence="6">
    <location>
        <position position="135"/>
    </location>
    <ligand>
        <name>S-adenosyl-L-methionine</name>
        <dbReference type="ChEBI" id="CHEBI:59789"/>
    </ligand>
</feature>
<dbReference type="PANTHER" id="PTHR31760">
    <property type="entry name" value="S-ADENOSYL-L-METHIONINE-DEPENDENT METHYLTRANSFERASES SUPERFAMILY PROTEIN"/>
    <property type="match status" value="1"/>
</dbReference>
<dbReference type="NCBIfam" id="TIGR00138">
    <property type="entry name" value="rsmG_gidB"/>
    <property type="match status" value="1"/>
</dbReference>
<comment type="subcellular location">
    <subcellularLocation>
        <location evidence="6">Cytoplasm</location>
    </subcellularLocation>
</comment>
<sequence length="208" mass="23834">MDIILKYFPNLSEVQQQQFAALYDLYTDWNSKINVISRKDITNLYEHHVLHSLGIAKVMQFRPETTVMDLGTGGGFPGIPLAILFPETHFHLVDSIGKKVKVATEIANAIGLKNVTTRHCRAEEEKQLFDFVVSRAVMPLTDLLKIIRKNIKKEQHNALPNGLICLKGGELEREVMPVKHQTLMYDLKDYFEEEFFETKKVVYVTING</sequence>
<keyword evidence="3 6" id="KW-0489">Methyltransferase</keyword>
<evidence type="ECO:0000256" key="3">
    <source>
        <dbReference type="ARBA" id="ARBA00022603"/>
    </source>
</evidence>
<evidence type="ECO:0000256" key="5">
    <source>
        <dbReference type="ARBA" id="ARBA00022691"/>
    </source>
</evidence>
<dbReference type="GO" id="GO:0070043">
    <property type="term" value="F:rRNA (guanine-N7-)-methyltransferase activity"/>
    <property type="evidence" value="ECO:0007669"/>
    <property type="project" value="UniProtKB-UniRule"/>
</dbReference>
<dbReference type="HAMAP" id="MF_00074">
    <property type="entry name" value="16SrRNA_methyltr_G"/>
    <property type="match status" value="1"/>
</dbReference>
<evidence type="ECO:0000256" key="1">
    <source>
        <dbReference type="ARBA" id="ARBA00022490"/>
    </source>
</evidence>
<comment type="function">
    <text evidence="6">Specifically methylates the N7 position of a guanine in 16S rRNA.</text>
</comment>
<evidence type="ECO:0000256" key="4">
    <source>
        <dbReference type="ARBA" id="ARBA00022679"/>
    </source>
</evidence>
<dbReference type="Gene3D" id="3.40.50.150">
    <property type="entry name" value="Vaccinia Virus protein VP39"/>
    <property type="match status" value="1"/>
</dbReference>
<dbReference type="AlphaFoldDB" id="A0A921L649"/>
<dbReference type="EC" id="2.1.1.-" evidence="6"/>
<keyword evidence="4 6" id="KW-0808">Transferase</keyword>
<dbReference type="InterPro" id="IPR003682">
    <property type="entry name" value="rRNA_ssu_MeTfrase_G"/>
</dbReference>
<dbReference type="PANTHER" id="PTHR31760:SF0">
    <property type="entry name" value="S-ADENOSYL-L-METHIONINE-DEPENDENT METHYLTRANSFERASES SUPERFAMILY PROTEIN"/>
    <property type="match status" value="1"/>
</dbReference>
<feature type="binding site" evidence="6">
    <location>
        <position position="76"/>
    </location>
    <ligand>
        <name>S-adenosyl-L-methionine</name>
        <dbReference type="ChEBI" id="CHEBI:59789"/>
    </ligand>
</feature>
<evidence type="ECO:0000313" key="7">
    <source>
        <dbReference type="EMBL" id="HJF81819.1"/>
    </source>
</evidence>
<evidence type="ECO:0000256" key="6">
    <source>
        <dbReference type="HAMAP-Rule" id="MF_00074"/>
    </source>
</evidence>
<gene>
    <name evidence="6 7" type="primary">rsmG</name>
    <name evidence="7" type="ORF">K8V40_09250</name>
</gene>
<evidence type="ECO:0000313" key="8">
    <source>
        <dbReference type="Proteomes" id="UP000722357"/>
    </source>
</evidence>
<proteinExistence type="inferred from homology"/>
<dbReference type="SUPFAM" id="SSF53335">
    <property type="entry name" value="S-adenosyl-L-methionine-dependent methyltransferases"/>
    <property type="match status" value="1"/>
</dbReference>
<feature type="binding site" evidence="6">
    <location>
        <begin position="122"/>
        <end position="123"/>
    </location>
    <ligand>
        <name>S-adenosyl-L-methionine</name>
        <dbReference type="ChEBI" id="CHEBI:59789"/>
    </ligand>
</feature>
<keyword evidence="5 6" id="KW-0949">S-adenosyl-L-methionine</keyword>
<dbReference type="FunFam" id="3.40.50.150:FF:000429">
    <property type="entry name" value="Ribosomal RNA small subunit methyltransferase G"/>
    <property type="match status" value="1"/>
</dbReference>
<organism evidence="7 8">
    <name type="scientific">Phocaeicola plebeius</name>
    <dbReference type="NCBI Taxonomy" id="310297"/>
    <lineage>
        <taxon>Bacteria</taxon>
        <taxon>Pseudomonadati</taxon>
        <taxon>Bacteroidota</taxon>
        <taxon>Bacteroidia</taxon>
        <taxon>Bacteroidales</taxon>
        <taxon>Bacteroidaceae</taxon>
        <taxon>Phocaeicola</taxon>
    </lineage>
</organism>
<dbReference type="GeneID" id="43183451"/>
<comment type="caution">
    <text evidence="6">Lacks conserved residue(s) required for the propagation of feature annotation.</text>
</comment>
<dbReference type="CDD" id="cd02440">
    <property type="entry name" value="AdoMet_MTases"/>
    <property type="match status" value="1"/>
</dbReference>
<keyword evidence="1 6" id="KW-0963">Cytoplasm</keyword>
<dbReference type="InterPro" id="IPR029063">
    <property type="entry name" value="SAM-dependent_MTases_sf"/>
</dbReference>
<dbReference type="GO" id="GO:0005829">
    <property type="term" value="C:cytosol"/>
    <property type="evidence" value="ECO:0007669"/>
    <property type="project" value="TreeGrafter"/>
</dbReference>
<dbReference type="Proteomes" id="UP000722357">
    <property type="component" value="Unassembled WGS sequence"/>
</dbReference>
<evidence type="ECO:0000256" key="2">
    <source>
        <dbReference type="ARBA" id="ARBA00022552"/>
    </source>
</evidence>
<comment type="caution">
    <text evidence="7">The sequence shown here is derived from an EMBL/GenBank/DDBJ whole genome shotgun (WGS) entry which is preliminary data.</text>
</comment>
<dbReference type="EMBL" id="DYWE01000094">
    <property type="protein sequence ID" value="HJF81819.1"/>
    <property type="molecule type" value="Genomic_DNA"/>
</dbReference>
<reference evidence="7" key="1">
    <citation type="journal article" date="2021" name="PeerJ">
        <title>Extensive microbial diversity within the chicken gut microbiome revealed by metagenomics and culture.</title>
        <authorList>
            <person name="Gilroy R."/>
            <person name="Ravi A."/>
            <person name="Getino M."/>
            <person name="Pursley I."/>
            <person name="Horton D.L."/>
            <person name="Alikhan N.F."/>
            <person name="Baker D."/>
            <person name="Gharbi K."/>
            <person name="Hall N."/>
            <person name="Watson M."/>
            <person name="Adriaenssens E.M."/>
            <person name="Foster-Nyarko E."/>
            <person name="Jarju S."/>
            <person name="Secka A."/>
            <person name="Antonio M."/>
            <person name="Oren A."/>
            <person name="Chaudhuri R.R."/>
            <person name="La Ragione R."/>
            <person name="Hildebrand F."/>
            <person name="Pallen M.J."/>
        </authorList>
    </citation>
    <scope>NUCLEOTIDE SEQUENCE</scope>
    <source>
        <strain evidence="7">9794</strain>
    </source>
</reference>
<protein>
    <recommendedName>
        <fullName evidence="6">Ribosomal RNA small subunit methyltransferase G</fullName>
        <ecNumber evidence="6">2.1.1.-</ecNumber>
    </recommendedName>
    <alternativeName>
        <fullName evidence="6">16S rRNA 7-methylguanosine methyltransferase</fullName>
        <shortName evidence="6">16S rRNA m7G methyltransferase</shortName>
    </alternativeName>
</protein>
<dbReference type="RefSeq" id="WP_007558474.1">
    <property type="nucleotide sequence ID" value="NZ_CABKPU010000016.1"/>
</dbReference>